<dbReference type="InterPro" id="IPR008333">
    <property type="entry name" value="Cbr1-like_FAD-bd_dom"/>
</dbReference>
<dbReference type="CDD" id="cd06195">
    <property type="entry name" value="FNR1"/>
    <property type="match status" value="1"/>
</dbReference>
<evidence type="ECO:0000313" key="6">
    <source>
        <dbReference type="EMBL" id="PSB92229.1"/>
    </source>
</evidence>
<dbReference type="InterPro" id="IPR051930">
    <property type="entry name" value="FNR_type-1"/>
</dbReference>
<dbReference type="InterPro" id="IPR001433">
    <property type="entry name" value="OxRdtase_FAD/NAD-bd"/>
</dbReference>
<dbReference type="SUPFAM" id="SSF63380">
    <property type="entry name" value="Riboflavin synthase domain-like"/>
    <property type="match status" value="1"/>
</dbReference>
<evidence type="ECO:0000259" key="5">
    <source>
        <dbReference type="PROSITE" id="PS51384"/>
    </source>
</evidence>
<evidence type="ECO:0000313" key="7">
    <source>
        <dbReference type="Proteomes" id="UP000242660"/>
    </source>
</evidence>
<name>A0ABX5FEV4_9BURK</name>
<dbReference type="RefSeq" id="WP_106182487.1">
    <property type="nucleotide sequence ID" value="NZ_MUHY01000001.1"/>
</dbReference>
<comment type="catalytic activity">
    <reaction evidence="4">
        <text>2 reduced [2Fe-2S]-[ferredoxin] + NADP(+) + H(+) = 2 oxidized [2Fe-2S]-[ferredoxin] + NADPH</text>
        <dbReference type="Rhea" id="RHEA:20125"/>
        <dbReference type="Rhea" id="RHEA-COMP:10000"/>
        <dbReference type="Rhea" id="RHEA-COMP:10001"/>
        <dbReference type="ChEBI" id="CHEBI:15378"/>
        <dbReference type="ChEBI" id="CHEBI:33737"/>
        <dbReference type="ChEBI" id="CHEBI:33738"/>
        <dbReference type="ChEBI" id="CHEBI:57783"/>
        <dbReference type="ChEBI" id="CHEBI:58349"/>
        <dbReference type="EC" id="1.18.1.2"/>
    </reaction>
</comment>
<sequence length="263" mass="29593">MDVQKKYSQQRITDIRFWTPSLLSIKTERPAALQFIAGQFVPLGLPKEDGSLIWRAYSFVSGPTDDHLEFYSIIAPDGEFSPQLATLKVGDMLLVEHNAYGFLTLERFTGGQDLWMMATGTGLAPFISILRDPIVWSRFQHIFIVHSARHAQDLTYADLLTHFQHDKIDPVHLGKLHYIPTLTREEAPGMLHGRITTLLSNGVLERTAKTTLNHENSRIMVCGNPEMVKDTRKLLTKAGYTVSRTATPGPLVLENQWKPIATA</sequence>
<dbReference type="Gene3D" id="2.40.30.10">
    <property type="entry name" value="Translation factors"/>
    <property type="match status" value="1"/>
</dbReference>
<dbReference type="SUPFAM" id="SSF52343">
    <property type="entry name" value="Ferredoxin reductase-like, C-terminal NADP-linked domain"/>
    <property type="match status" value="1"/>
</dbReference>
<feature type="domain" description="FAD-binding FR-type" evidence="5">
    <location>
        <begin position="5"/>
        <end position="106"/>
    </location>
</feature>
<organism evidence="6 7">
    <name type="scientific">Candidatus Pandoraea novymonadis</name>
    <dbReference type="NCBI Taxonomy" id="1808959"/>
    <lineage>
        <taxon>Bacteria</taxon>
        <taxon>Pseudomonadati</taxon>
        <taxon>Pseudomonadota</taxon>
        <taxon>Betaproteobacteria</taxon>
        <taxon>Burkholderiales</taxon>
        <taxon>Burkholderiaceae</taxon>
        <taxon>Pandoraea</taxon>
    </lineage>
</organism>
<protein>
    <recommendedName>
        <fullName evidence="2">ferredoxin--NADP(+) reductase</fullName>
        <ecNumber evidence="2">1.18.1.2</ecNumber>
    </recommendedName>
</protein>
<evidence type="ECO:0000256" key="2">
    <source>
        <dbReference type="ARBA" id="ARBA00013223"/>
    </source>
</evidence>
<dbReference type="PANTHER" id="PTHR47878">
    <property type="entry name" value="OXIDOREDUCTASE FAD/NAD(P)-BINDING DOMAIN PROTEIN"/>
    <property type="match status" value="1"/>
</dbReference>
<dbReference type="Pfam" id="PF00970">
    <property type="entry name" value="FAD_binding_6"/>
    <property type="match status" value="1"/>
</dbReference>
<dbReference type="EMBL" id="MUHY01000001">
    <property type="protein sequence ID" value="PSB92229.1"/>
    <property type="molecule type" value="Genomic_DNA"/>
</dbReference>
<dbReference type="Gene3D" id="3.40.50.80">
    <property type="entry name" value="Nucleotide-binding domain of ferredoxin-NADP reductase (FNR) module"/>
    <property type="match status" value="1"/>
</dbReference>
<keyword evidence="7" id="KW-1185">Reference proteome</keyword>
<dbReference type="InterPro" id="IPR017927">
    <property type="entry name" value="FAD-bd_FR_type"/>
</dbReference>
<dbReference type="Proteomes" id="UP000242660">
    <property type="component" value="Unassembled WGS sequence"/>
</dbReference>
<keyword evidence="3" id="KW-0547">Nucleotide-binding</keyword>
<gene>
    <name evidence="6" type="primary">fpr_2</name>
    <name evidence="6" type="ORF">BZL35_00464</name>
</gene>
<dbReference type="InterPro" id="IPR017938">
    <property type="entry name" value="Riboflavin_synthase-like_b-brl"/>
</dbReference>
<proteinExistence type="inferred from homology"/>
<dbReference type="InterPro" id="IPR039261">
    <property type="entry name" value="FNR_nucleotide-bd"/>
</dbReference>
<dbReference type="EC" id="1.18.1.2" evidence="2"/>
<reference evidence="6 7" key="1">
    <citation type="journal article" date="2017" name="Front. Microbiol.">
        <title>Genome of Ca. Pandoraea novymonadis, an Endosymbiotic Bacterium of the Trypanosomatid Novymonas esmeraldas.</title>
        <authorList>
            <person name="Kostygov A.Y."/>
            <person name="Butenko A."/>
            <person name="Nenarokova A."/>
            <person name="Tashyreva D."/>
            <person name="Flegontov P."/>
            <person name="Lukes J."/>
            <person name="Yurchenko V."/>
        </authorList>
    </citation>
    <scope>NUCLEOTIDE SEQUENCE [LARGE SCALE GENOMIC DNA]</scope>
    <source>
        <strain evidence="6 7">E262</strain>
    </source>
</reference>
<dbReference type="PROSITE" id="PS51384">
    <property type="entry name" value="FAD_FR"/>
    <property type="match status" value="1"/>
</dbReference>
<dbReference type="PRINTS" id="PR00410">
    <property type="entry name" value="PHEHYDRXLASE"/>
</dbReference>
<comment type="similarity">
    <text evidence="1">Belongs to the ferredoxin--NADP reductase type 1 family.</text>
</comment>
<dbReference type="PANTHER" id="PTHR47878:SF2">
    <property type="entry name" value="OXIDOREDUCTASE FAD_NAD(P)-BINDING DOMAIN PROTEIN"/>
    <property type="match status" value="1"/>
</dbReference>
<dbReference type="InterPro" id="IPR033892">
    <property type="entry name" value="FNR_bac"/>
</dbReference>
<evidence type="ECO:0000256" key="4">
    <source>
        <dbReference type="ARBA" id="ARBA00047776"/>
    </source>
</evidence>
<evidence type="ECO:0000256" key="3">
    <source>
        <dbReference type="ARBA" id="ARBA00022741"/>
    </source>
</evidence>
<dbReference type="Pfam" id="PF00175">
    <property type="entry name" value="NAD_binding_1"/>
    <property type="match status" value="1"/>
</dbReference>
<accession>A0ABX5FEV4</accession>
<evidence type="ECO:0000256" key="1">
    <source>
        <dbReference type="ARBA" id="ARBA00008312"/>
    </source>
</evidence>
<comment type="caution">
    <text evidence="6">The sequence shown here is derived from an EMBL/GenBank/DDBJ whole genome shotgun (WGS) entry which is preliminary data.</text>
</comment>